<keyword evidence="2" id="KW-0223">Dioxygenase</keyword>
<evidence type="ECO:0000256" key="6">
    <source>
        <dbReference type="ARBA" id="ARBA00035023"/>
    </source>
</evidence>
<name>A0A5J6WS45_9GAMM</name>
<evidence type="ECO:0000313" key="8">
    <source>
        <dbReference type="EMBL" id="QFI53650.1"/>
    </source>
</evidence>
<accession>A0A5J6WS45</accession>
<keyword evidence="3" id="KW-0560">Oxidoreductase</keyword>
<evidence type="ECO:0000256" key="5">
    <source>
        <dbReference type="ARBA" id="ARBA00035013"/>
    </source>
</evidence>
<dbReference type="EMBL" id="CP040449">
    <property type="protein sequence ID" value="QFI53650.1"/>
    <property type="molecule type" value="Genomic_DNA"/>
</dbReference>
<dbReference type="Proteomes" id="UP000594034">
    <property type="component" value="Chromosome"/>
</dbReference>
<keyword evidence="9" id="KW-1185">Reference proteome</keyword>
<sequence length="265" mass="29460">MQKDIESLFGHLWESYIKVTPSAHQVHALLGGGEPIVNDHVAFRTFNLPKVGLEKLAAHFRALGYEEKGQYVFKAKKLYAKHFEHRDPDAPKVFISELKVEELSPQAQAIIHSLVAQMPDHLTDSPVFLYTGAPWLISHGDYQTLLAESEYAAWLAAWGYRANHFTVSINRLPGFDTIQAVNAALKQAGFVLNTVGGEVKGDPQVMLEQSATMADKAEVAFSDGVRRIPSCFYEFALRYPQADGTLYPGFVEASADKIFESTNVM</sequence>
<evidence type="ECO:0000256" key="2">
    <source>
        <dbReference type="ARBA" id="ARBA00022964"/>
    </source>
</evidence>
<evidence type="ECO:0000313" key="9">
    <source>
        <dbReference type="Proteomes" id="UP000594034"/>
    </source>
</evidence>
<dbReference type="PANTHER" id="PTHR31136:SF5">
    <property type="entry name" value="2-OXOADIPATE DIOXYGENASE_DECARBOXYLASE, CHLOROPLASTIC"/>
    <property type="match status" value="1"/>
</dbReference>
<dbReference type="SMART" id="SM01150">
    <property type="entry name" value="DUF1338"/>
    <property type="match status" value="1"/>
</dbReference>
<proteinExistence type="inferred from homology"/>
<dbReference type="EC" id="1.13.11.93" evidence="6"/>
<dbReference type="AlphaFoldDB" id="A0A5J6WS45"/>
<protein>
    <recommendedName>
        <fullName evidence="6">2-oxoadipate dioxygenase/decarboxylase</fullName>
        <ecNumber evidence="6">1.13.11.93</ecNumber>
    </recommendedName>
    <alternativeName>
        <fullName evidence="7">2-hydroxyglutarate synthase</fullName>
    </alternativeName>
</protein>
<reference evidence="8 9" key="1">
    <citation type="submission" date="2019-05" db="EMBL/GenBank/DDBJ databases">
        <title>OXA-830, a novel chromosomally encoded expanded-spectrum class D beta-lactamase in Aeromonas simiae.</title>
        <authorList>
            <person name="Zhou W."/>
            <person name="Chen Q."/>
        </authorList>
    </citation>
    <scope>NUCLEOTIDE SEQUENCE [LARGE SCALE GENOMIC DNA]</scope>
    <source>
        <strain evidence="8 9">A6</strain>
    </source>
</reference>
<dbReference type="Gene3D" id="3.10.180.50">
    <property type="match status" value="1"/>
</dbReference>
<dbReference type="CDD" id="cd16350">
    <property type="entry name" value="VOC_like"/>
    <property type="match status" value="1"/>
</dbReference>
<evidence type="ECO:0000256" key="7">
    <source>
        <dbReference type="ARBA" id="ARBA00035045"/>
    </source>
</evidence>
<dbReference type="Pfam" id="PF07063">
    <property type="entry name" value="HGLS"/>
    <property type="match status" value="2"/>
</dbReference>
<dbReference type="PANTHER" id="PTHR31136">
    <property type="entry name" value="DUF1338 DOMAIN-CONTAINING PROTEIN"/>
    <property type="match status" value="1"/>
</dbReference>
<evidence type="ECO:0000256" key="4">
    <source>
        <dbReference type="ARBA" id="ARBA00023004"/>
    </source>
</evidence>
<dbReference type="InterPro" id="IPR009770">
    <property type="entry name" value="HGLS"/>
</dbReference>
<comment type="similarity">
    <text evidence="5">Belongs to the 2-oxoadipate dioxygenase/decarboxylase family.</text>
</comment>
<organism evidence="8 9">
    <name type="scientific">Aeromonas simiae</name>
    <dbReference type="NCBI Taxonomy" id="218936"/>
    <lineage>
        <taxon>Bacteria</taxon>
        <taxon>Pseudomonadati</taxon>
        <taxon>Pseudomonadota</taxon>
        <taxon>Gammaproteobacteria</taxon>
        <taxon>Aeromonadales</taxon>
        <taxon>Aeromonadaceae</taxon>
        <taxon>Aeromonas</taxon>
    </lineage>
</organism>
<evidence type="ECO:0000256" key="1">
    <source>
        <dbReference type="ARBA" id="ARBA00001954"/>
    </source>
</evidence>
<evidence type="ECO:0000256" key="3">
    <source>
        <dbReference type="ARBA" id="ARBA00023002"/>
    </source>
</evidence>
<dbReference type="KEGG" id="asim:FE240_02360"/>
<dbReference type="RefSeq" id="WP_193003239.1">
    <property type="nucleotide sequence ID" value="NZ_CP040449.1"/>
</dbReference>
<gene>
    <name evidence="8" type="ORF">FE240_02360</name>
</gene>
<dbReference type="GO" id="GO:0051213">
    <property type="term" value="F:dioxygenase activity"/>
    <property type="evidence" value="ECO:0007669"/>
    <property type="project" value="UniProtKB-KW"/>
</dbReference>
<keyword evidence="4" id="KW-0408">Iron</keyword>
<comment type="cofactor">
    <cofactor evidence="1">
        <name>Fe(2+)</name>
        <dbReference type="ChEBI" id="CHEBI:29033"/>
    </cofactor>
</comment>